<dbReference type="EMBL" id="JANTQA010000047">
    <property type="protein sequence ID" value="KAJ3432713.1"/>
    <property type="molecule type" value="Genomic_DNA"/>
</dbReference>
<evidence type="ECO:0000259" key="2">
    <source>
        <dbReference type="PROSITE" id="PS50097"/>
    </source>
</evidence>
<protein>
    <recommendedName>
        <fullName evidence="6">BTB domain-containing protein</fullName>
    </recommendedName>
</protein>
<dbReference type="SUPFAM" id="SSF54695">
    <property type="entry name" value="POZ domain"/>
    <property type="match status" value="1"/>
</dbReference>
<sequence length="625" mass="73375">MIFENNTFILSPQSKKDSTLAGEIKNKGGKISGRLNAKCNFFVVSEEEFNSALKKRIESIAKRYPECKCVGRTFISESISRGELQDPNKHVAKEAESDFSDPEEEKNGEEAEEETEEKQVTSDYHAVAFTVKNVREAYKYELEYGGEINPEQKLFKSEKECEDFVIDKVARDWWYIFSELSEKKRLSSYEEFKTVVNSGENHHVDHPLSTHVNRYDHVKWSKELQVSKYDLFPDKLSFFERVWDRVWHLKYGLTGLRVDLKKLRESGNLSDCELFGFKCHRLIVQARTNMTVDALVQKIEGLQDEQEKGGEEHKENIAMLINWIYTGQFDDSPILDQFESRIQWRRTSFKKKTDLEKKKKMFVGFLGSLGLEYEKSISDDLVKLSKEGNEDFEIVCNKDQEKEKIRFKVHSLIIAARSKTFMDMFLNVESRSSEVVDYSNRSAAFWKMFIPFLYSGKLSWRELDLDLLHDELEDMEKYFQLCPENKITSYFDFKNNPKSGMREEQKPWELIETKKYQLPIYFATTSVTTVEWGNPKNQSSSNNSNFLRTQRKAKKWIRMQFMKVWGSYCGYVKRNYGQLDMPMLTHCCNEHETHMIIDDPFKSSLYKITRKSGSIVITKIPFEVL</sequence>
<dbReference type="Gene3D" id="3.30.710.10">
    <property type="entry name" value="Potassium Channel Kv1.1, Chain A"/>
    <property type="match status" value="1"/>
</dbReference>
<dbReference type="Pfam" id="PF00651">
    <property type="entry name" value="BTB"/>
    <property type="match status" value="1"/>
</dbReference>
<reference evidence="4" key="1">
    <citation type="submission" date="2022-08" db="EMBL/GenBank/DDBJ databases">
        <title>Novel sulphate-reducing endosymbionts in the free-living metamonad Anaeramoeba.</title>
        <authorList>
            <person name="Jerlstrom-Hultqvist J."/>
            <person name="Cepicka I."/>
            <person name="Gallot-Lavallee L."/>
            <person name="Salas-Leiva D."/>
            <person name="Curtis B.A."/>
            <person name="Zahonova K."/>
            <person name="Pipaliya S."/>
            <person name="Dacks J."/>
            <person name="Roger A.J."/>
        </authorList>
    </citation>
    <scope>NUCLEOTIDE SEQUENCE</scope>
    <source>
        <strain evidence="4">Busselton2</strain>
    </source>
</reference>
<accession>A0AAV7YSF8</accession>
<feature type="domain" description="BRCT" evidence="3">
    <location>
        <begin position="1"/>
        <end position="92"/>
    </location>
</feature>
<gene>
    <name evidence="4" type="ORF">M0812_21656</name>
</gene>
<feature type="domain" description="BTB" evidence="2">
    <location>
        <begin position="390"/>
        <end position="462"/>
    </location>
</feature>
<dbReference type="InterPro" id="IPR036420">
    <property type="entry name" value="BRCT_dom_sf"/>
</dbReference>
<dbReference type="Proteomes" id="UP001146793">
    <property type="component" value="Unassembled WGS sequence"/>
</dbReference>
<comment type="caution">
    <text evidence="4">The sequence shown here is derived from an EMBL/GenBank/DDBJ whole genome shotgun (WGS) entry which is preliminary data.</text>
</comment>
<organism evidence="4 5">
    <name type="scientific">Anaeramoeba flamelloides</name>
    <dbReference type="NCBI Taxonomy" id="1746091"/>
    <lineage>
        <taxon>Eukaryota</taxon>
        <taxon>Metamonada</taxon>
        <taxon>Anaeramoebidae</taxon>
        <taxon>Anaeramoeba</taxon>
    </lineage>
</organism>
<dbReference type="PROSITE" id="PS50172">
    <property type="entry name" value="BRCT"/>
    <property type="match status" value="1"/>
</dbReference>
<evidence type="ECO:0008006" key="6">
    <source>
        <dbReference type="Google" id="ProtNLM"/>
    </source>
</evidence>
<dbReference type="InterPro" id="IPR000210">
    <property type="entry name" value="BTB/POZ_dom"/>
</dbReference>
<feature type="region of interest" description="Disordered" evidence="1">
    <location>
        <begin position="85"/>
        <end position="120"/>
    </location>
</feature>
<dbReference type="InterPro" id="IPR001357">
    <property type="entry name" value="BRCT_dom"/>
</dbReference>
<feature type="compositionally biased region" description="Basic and acidic residues" evidence="1">
    <location>
        <begin position="85"/>
        <end position="96"/>
    </location>
</feature>
<proteinExistence type="predicted"/>
<evidence type="ECO:0000313" key="5">
    <source>
        <dbReference type="Proteomes" id="UP001146793"/>
    </source>
</evidence>
<dbReference type="SUPFAM" id="SSF52113">
    <property type="entry name" value="BRCT domain"/>
    <property type="match status" value="1"/>
</dbReference>
<dbReference type="InterPro" id="IPR011333">
    <property type="entry name" value="SKP1/BTB/POZ_sf"/>
</dbReference>
<dbReference type="Gene3D" id="3.40.50.10190">
    <property type="entry name" value="BRCT domain"/>
    <property type="match status" value="1"/>
</dbReference>
<evidence type="ECO:0000256" key="1">
    <source>
        <dbReference type="SAM" id="MobiDB-lite"/>
    </source>
</evidence>
<evidence type="ECO:0000259" key="3">
    <source>
        <dbReference type="PROSITE" id="PS50172"/>
    </source>
</evidence>
<dbReference type="AlphaFoldDB" id="A0AAV7YSF8"/>
<name>A0AAV7YSF8_9EUKA</name>
<feature type="compositionally biased region" description="Acidic residues" evidence="1">
    <location>
        <begin position="97"/>
        <end position="116"/>
    </location>
</feature>
<evidence type="ECO:0000313" key="4">
    <source>
        <dbReference type="EMBL" id="KAJ3432713.1"/>
    </source>
</evidence>
<dbReference type="PROSITE" id="PS50097">
    <property type="entry name" value="BTB"/>
    <property type="match status" value="1"/>
</dbReference>